<accession>A0A9D1TAU7</accession>
<comment type="caution">
    <text evidence="3">The sequence shown here is derived from an EMBL/GenBank/DDBJ whole genome shotgun (WGS) entry which is preliminary data.</text>
</comment>
<evidence type="ECO:0000313" key="3">
    <source>
        <dbReference type="EMBL" id="HIV25780.1"/>
    </source>
</evidence>
<feature type="transmembrane region" description="Helical" evidence="1">
    <location>
        <begin position="47"/>
        <end position="69"/>
    </location>
</feature>
<dbReference type="InterPro" id="IPR026870">
    <property type="entry name" value="Zinc_ribbon_dom"/>
</dbReference>
<feature type="domain" description="Zinc-ribbon" evidence="2">
    <location>
        <begin position="3"/>
        <end position="25"/>
    </location>
</feature>
<reference evidence="3" key="2">
    <citation type="journal article" date="2021" name="PeerJ">
        <title>Extensive microbial diversity within the chicken gut microbiome revealed by metagenomics and culture.</title>
        <authorList>
            <person name="Gilroy R."/>
            <person name="Ravi A."/>
            <person name="Getino M."/>
            <person name="Pursley I."/>
            <person name="Horton D.L."/>
            <person name="Alikhan N.F."/>
            <person name="Baker D."/>
            <person name="Gharbi K."/>
            <person name="Hall N."/>
            <person name="Watson M."/>
            <person name="Adriaenssens E.M."/>
            <person name="Foster-Nyarko E."/>
            <person name="Jarju S."/>
            <person name="Secka A."/>
            <person name="Antonio M."/>
            <person name="Oren A."/>
            <person name="Chaudhuri R.R."/>
            <person name="La Ragione R."/>
            <person name="Hildebrand F."/>
            <person name="Pallen M.J."/>
        </authorList>
    </citation>
    <scope>NUCLEOTIDE SEQUENCE</scope>
    <source>
        <strain evidence="3">CHK188-20938</strain>
    </source>
</reference>
<reference evidence="3" key="1">
    <citation type="submission" date="2020-10" db="EMBL/GenBank/DDBJ databases">
        <authorList>
            <person name="Gilroy R."/>
        </authorList>
    </citation>
    <scope>NUCLEOTIDE SEQUENCE</scope>
    <source>
        <strain evidence="3">CHK188-20938</strain>
    </source>
</reference>
<dbReference type="AlphaFoldDB" id="A0A9D1TAU7"/>
<sequence length="224" mass="25169">MKYCRFCGTQLDDKVQVCPECGRQLTTNISDDVYKSETKQKKINPGILIIIITAVIVVCVLIVALLLFVRNKNRGTGESLLDNMGQFVQLELNDSDDPLIQAFRNRITYRIADIEWEGDLGNALVIIYTPDLAQIIQQAIGITLNGADEEEYQGLLQTARDHVQEIFGSDSCPMLEQEVQMEAQRDGEDVVLVSNEQFEKAIAGNLEELYLEALREGILNDVEE</sequence>
<protein>
    <submittedName>
        <fullName evidence="3">Zinc ribbon domain-containing protein</fullName>
    </submittedName>
</protein>
<gene>
    <name evidence="3" type="ORF">IAB71_08415</name>
</gene>
<organism evidence="3 4">
    <name type="scientific">Candidatus Scatomonas pullistercoris</name>
    <dbReference type="NCBI Taxonomy" id="2840920"/>
    <lineage>
        <taxon>Bacteria</taxon>
        <taxon>Bacillati</taxon>
        <taxon>Bacillota</taxon>
        <taxon>Clostridia</taxon>
        <taxon>Lachnospirales</taxon>
        <taxon>Lachnospiraceae</taxon>
        <taxon>Lachnospiraceae incertae sedis</taxon>
        <taxon>Candidatus Scatomonas</taxon>
    </lineage>
</organism>
<name>A0A9D1TAU7_9FIRM</name>
<dbReference type="Pfam" id="PF13240">
    <property type="entry name" value="Zn_Ribbon_1"/>
    <property type="match status" value="1"/>
</dbReference>
<dbReference type="EMBL" id="DVOO01000025">
    <property type="protein sequence ID" value="HIV25780.1"/>
    <property type="molecule type" value="Genomic_DNA"/>
</dbReference>
<keyword evidence="1" id="KW-0472">Membrane</keyword>
<evidence type="ECO:0000259" key="2">
    <source>
        <dbReference type="Pfam" id="PF13240"/>
    </source>
</evidence>
<keyword evidence="1" id="KW-1133">Transmembrane helix</keyword>
<proteinExistence type="predicted"/>
<evidence type="ECO:0000313" key="4">
    <source>
        <dbReference type="Proteomes" id="UP000824169"/>
    </source>
</evidence>
<evidence type="ECO:0000256" key="1">
    <source>
        <dbReference type="SAM" id="Phobius"/>
    </source>
</evidence>
<keyword evidence="1" id="KW-0812">Transmembrane</keyword>
<dbReference type="Proteomes" id="UP000824169">
    <property type="component" value="Unassembled WGS sequence"/>
</dbReference>